<evidence type="ECO:0000313" key="2">
    <source>
        <dbReference type="EMBL" id="MCX4145188.1"/>
    </source>
</evidence>
<sequence>MNFGAHEIFPSDWVRTGSGHTWLLQASKKYRAESENRFAGANAGQVKMKVADILHVQTDHHRESARGTPLEVA</sequence>
<dbReference type="OrthoDB" id="177316at2"/>
<accession>A0A6N6WET8</accession>
<dbReference type="EMBL" id="JAPKHW010000004">
    <property type="protein sequence ID" value="MCX4145188.1"/>
    <property type="molecule type" value="Genomic_DNA"/>
</dbReference>
<evidence type="ECO:0000313" key="5">
    <source>
        <dbReference type="Proteomes" id="UP001209412"/>
    </source>
</evidence>
<protein>
    <submittedName>
        <fullName evidence="1">Uncharacterized protein</fullName>
    </submittedName>
</protein>
<gene>
    <name evidence="1" type="ORF">FSO04_14485</name>
    <name evidence="3" type="ORF">NIE36_07335</name>
    <name evidence="2" type="ORF">OSB80_07350</name>
</gene>
<dbReference type="AlphaFoldDB" id="A0A6N6WET8"/>
<reference evidence="1 4" key="1">
    <citation type="journal article" date="2020" name="Int. J. Syst. Evol. Microbiol.">
        <title>Paraburkholderia madseniana sp. nov., a phenolic acid-degrading bacterium isolated from acidic forest soil.</title>
        <authorList>
            <person name="Wilhelm R.C."/>
            <person name="Murphy S.J.L."/>
            <person name="Feriancek N.M."/>
            <person name="Karasz D.C."/>
            <person name="DeRito C.M."/>
            <person name="Newman J.D."/>
            <person name="Buckley D.H."/>
        </authorList>
    </citation>
    <scope>NUCLEOTIDE SEQUENCE [LARGE SCALE GENOMIC DNA]</scope>
    <source>
        <strain evidence="1 4">RP11</strain>
    </source>
</reference>
<proteinExistence type="predicted"/>
<evidence type="ECO:0000313" key="3">
    <source>
        <dbReference type="EMBL" id="MDQ6407018.1"/>
    </source>
</evidence>
<organism evidence="1 4">
    <name type="scientific">Paraburkholderia madseniana</name>
    <dbReference type="NCBI Taxonomy" id="2599607"/>
    <lineage>
        <taxon>Bacteria</taxon>
        <taxon>Pseudomonadati</taxon>
        <taxon>Pseudomonadota</taxon>
        <taxon>Betaproteobacteria</taxon>
        <taxon>Burkholderiales</taxon>
        <taxon>Burkholderiaceae</taxon>
        <taxon>Paraburkholderia</taxon>
    </lineage>
</organism>
<evidence type="ECO:0000313" key="4">
    <source>
        <dbReference type="Proteomes" id="UP000463700"/>
    </source>
</evidence>
<reference evidence="3" key="2">
    <citation type="submission" date="2022-06" db="EMBL/GenBank/DDBJ databases">
        <title>PHB producers.</title>
        <authorList>
            <person name="Besaury L."/>
        </authorList>
    </citation>
    <scope>NUCLEOTIDE SEQUENCE</scope>
    <source>
        <strain evidence="2 5">SEWS6</strain>
    </source>
</reference>
<name>A0A6N6WET8_9BURK</name>
<evidence type="ECO:0000313" key="1">
    <source>
        <dbReference type="EMBL" id="KAE8759157.1"/>
    </source>
</evidence>
<comment type="caution">
    <text evidence="1">The sequence shown here is derived from an EMBL/GenBank/DDBJ whole genome shotgun (WGS) entry which is preliminary data.</text>
</comment>
<dbReference type="RefSeq" id="WP_154560342.1">
    <property type="nucleotide sequence ID" value="NZ_JAMXWF010000004.1"/>
</dbReference>
<dbReference type="EMBL" id="JAMXWF010000004">
    <property type="protein sequence ID" value="MDQ6407018.1"/>
    <property type="molecule type" value="Genomic_DNA"/>
</dbReference>
<dbReference type="Proteomes" id="UP000463700">
    <property type="component" value="Unassembled WGS sequence"/>
</dbReference>
<dbReference type="EMBL" id="VOSW01000024">
    <property type="protein sequence ID" value="KAE8759157.1"/>
    <property type="molecule type" value="Genomic_DNA"/>
</dbReference>
<dbReference type="Proteomes" id="UP001209412">
    <property type="component" value="Unassembled WGS sequence"/>
</dbReference>
<dbReference type="Proteomes" id="UP001242288">
    <property type="component" value="Unassembled WGS sequence"/>
</dbReference>
<keyword evidence="5" id="KW-1185">Reference proteome</keyword>